<name>A0AAE1QCC7_9EUCA</name>
<feature type="chain" id="PRO_5041985450" evidence="1">
    <location>
        <begin position="19"/>
        <end position="83"/>
    </location>
</feature>
<gene>
    <name evidence="2" type="ORF">Pmani_005089</name>
</gene>
<proteinExistence type="predicted"/>
<organism evidence="2 3">
    <name type="scientific">Petrolisthes manimaculis</name>
    <dbReference type="NCBI Taxonomy" id="1843537"/>
    <lineage>
        <taxon>Eukaryota</taxon>
        <taxon>Metazoa</taxon>
        <taxon>Ecdysozoa</taxon>
        <taxon>Arthropoda</taxon>
        <taxon>Crustacea</taxon>
        <taxon>Multicrustacea</taxon>
        <taxon>Malacostraca</taxon>
        <taxon>Eumalacostraca</taxon>
        <taxon>Eucarida</taxon>
        <taxon>Decapoda</taxon>
        <taxon>Pleocyemata</taxon>
        <taxon>Anomura</taxon>
        <taxon>Galatheoidea</taxon>
        <taxon>Porcellanidae</taxon>
        <taxon>Petrolisthes</taxon>
    </lineage>
</organism>
<evidence type="ECO:0000313" key="3">
    <source>
        <dbReference type="Proteomes" id="UP001292094"/>
    </source>
</evidence>
<comment type="caution">
    <text evidence="2">The sequence shown here is derived from an EMBL/GenBank/DDBJ whole genome shotgun (WGS) entry which is preliminary data.</text>
</comment>
<dbReference type="EMBL" id="JAWZYT010000373">
    <property type="protein sequence ID" value="KAK4324249.1"/>
    <property type="molecule type" value="Genomic_DNA"/>
</dbReference>
<sequence length="83" mass="8969">MVKVAALGVVVMLAGVVGELPPPEASYKILMLLPVSTKSHKNIFMALAEALADRGHKLLNPPEVSTAQFGHHHCHQECMSLEQ</sequence>
<dbReference type="AlphaFoldDB" id="A0AAE1QCC7"/>
<reference evidence="2" key="1">
    <citation type="submission" date="2023-11" db="EMBL/GenBank/DDBJ databases">
        <title>Genome assemblies of two species of porcelain crab, Petrolisthes cinctipes and Petrolisthes manimaculis (Anomura: Porcellanidae).</title>
        <authorList>
            <person name="Angst P."/>
        </authorList>
    </citation>
    <scope>NUCLEOTIDE SEQUENCE</scope>
    <source>
        <strain evidence="2">PB745_02</strain>
        <tissue evidence="2">Gill</tissue>
    </source>
</reference>
<evidence type="ECO:0000256" key="1">
    <source>
        <dbReference type="SAM" id="SignalP"/>
    </source>
</evidence>
<dbReference type="Proteomes" id="UP001292094">
    <property type="component" value="Unassembled WGS sequence"/>
</dbReference>
<protein>
    <submittedName>
        <fullName evidence="2">Uncharacterized protein</fullName>
    </submittedName>
</protein>
<accession>A0AAE1QCC7</accession>
<keyword evidence="3" id="KW-1185">Reference proteome</keyword>
<evidence type="ECO:0000313" key="2">
    <source>
        <dbReference type="EMBL" id="KAK4324249.1"/>
    </source>
</evidence>
<feature type="signal peptide" evidence="1">
    <location>
        <begin position="1"/>
        <end position="18"/>
    </location>
</feature>
<keyword evidence="1" id="KW-0732">Signal</keyword>